<dbReference type="EMBL" id="KR029580">
    <property type="protein sequence ID" value="AKH46237.1"/>
    <property type="molecule type" value="Genomic_DNA"/>
</dbReference>
<proteinExistence type="predicted"/>
<organism evidence="1">
    <name type="scientific">uncultured marine virus</name>
    <dbReference type="NCBI Taxonomy" id="186617"/>
    <lineage>
        <taxon>Viruses</taxon>
        <taxon>environmental samples</taxon>
    </lineage>
</organism>
<sequence length="64" mass="7501">MRYTSLAFDFKVQRTRFRLGRVANIKQLAIPNDSIFWLYVATVTHNKQICALCVYTVKFSHFTA</sequence>
<reference evidence="1" key="1">
    <citation type="journal article" date="2015" name="Front. Microbiol.">
        <title>Combining genomic sequencing methods to explore viral diversity and reveal potential virus-host interactions.</title>
        <authorList>
            <person name="Chow C.E."/>
            <person name="Winget D.M."/>
            <person name="White R.A.III."/>
            <person name="Hallam S.J."/>
            <person name="Suttle C.A."/>
        </authorList>
    </citation>
    <scope>NUCLEOTIDE SEQUENCE</scope>
    <source>
        <strain evidence="1">Anoxic3_5</strain>
    </source>
</reference>
<reference evidence="1" key="2">
    <citation type="submission" date="2015-03" db="EMBL/GenBank/DDBJ databases">
        <authorList>
            <person name="Chow C.-E.T."/>
            <person name="Winget D.M."/>
            <person name="White R.A.III."/>
            <person name="Hallam S.J."/>
            <person name="Suttle C.A."/>
        </authorList>
    </citation>
    <scope>NUCLEOTIDE SEQUENCE</scope>
    <source>
        <strain evidence="1">Anoxic3_5</strain>
    </source>
</reference>
<evidence type="ECO:0000313" key="1">
    <source>
        <dbReference type="EMBL" id="AKH46237.1"/>
    </source>
</evidence>
<name>A0A0F7L436_9VIRU</name>
<accession>A0A0F7L436</accession>
<protein>
    <submittedName>
        <fullName evidence="1">Uncharacterized protein</fullName>
    </submittedName>
</protein>